<proteinExistence type="predicted"/>
<dbReference type="AlphaFoldDB" id="A0AAW2N867"/>
<sequence length="59" mass="6544">MTTVAKLHLPPVDCRHQAGERPPPLHFLSRRLFLDPVCVKGRGGFGLDRVGLSGLRRVL</sequence>
<organism evidence="1">
    <name type="scientific">Sesamum angustifolium</name>
    <dbReference type="NCBI Taxonomy" id="2727405"/>
    <lineage>
        <taxon>Eukaryota</taxon>
        <taxon>Viridiplantae</taxon>
        <taxon>Streptophyta</taxon>
        <taxon>Embryophyta</taxon>
        <taxon>Tracheophyta</taxon>
        <taxon>Spermatophyta</taxon>
        <taxon>Magnoliopsida</taxon>
        <taxon>eudicotyledons</taxon>
        <taxon>Gunneridae</taxon>
        <taxon>Pentapetalae</taxon>
        <taxon>asterids</taxon>
        <taxon>lamiids</taxon>
        <taxon>Lamiales</taxon>
        <taxon>Pedaliaceae</taxon>
        <taxon>Sesamum</taxon>
    </lineage>
</organism>
<evidence type="ECO:0000313" key="1">
    <source>
        <dbReference type="EMBL" id="KAL0339057.1"/>
    </source>
</evidence>
<comment type="caution">
    <text evidence="1">The sequence shown here is derived from an EMBL/GenBank/DDBJ whole genome shotgun (WGS) entry which is preliminary data.</text>
</comment>
<dbReference type="EMBL" id="JACGWK010000008">
    <property type="protein sequence ID" value="KAL0339057.1"/>
    <property type="molecule type" value="Genomic_DNA"/>
</dbReference>
<protein>
    <submittedName>
        <fullName evidence="1">Uncharacterized protein</fullName>
    </submittedName>
</protein>
<reference evidence="1" key="1">
    <citation type="submission" date="2020-06" db="EMBL/GenBank/DDBJ databases">
        <authorList>
            <person name="Li T."/>
            <person name="Hu X."/>
            <person name="Zhang T."/>
            <person name="Song X."/>
            <person name="Zhang H."/>
            <person name="Dai N."/>
            <person name="Sheng W."/>
            <person name="Hou X."/>
            <person name="Wei L."/>
        </authorList>
    </citation>
    <scope>NUCLEOTIDE SEQUENCE</scope>
    <source>
        <strain evidence="1">G01</strain>
        <tissue evidence="1">Leaf</tissue>
    </source>
</reference>
<name>A0AAW2N867_9LAMI</name>
<gene>
    <name evidence="1" type="ORF">Sangu_1427800</name>
</gene>
<accession>A0AAW2N867</accession>
<reference evidence="1" key="2">
    <citation type="journal article" date="2024" name="Plant">
        <title>Genomic evolution and insights into agronomic trait innovations of Sesamum species.</title>
        <authorList>
            <person name="Miao H."/>
            <person name="Wang L."/>
            <person name="Qu L."/>
            <person name="Liu H."/>
            <person name="Sun Y."/>
            <person name="Le M."/>
            <person name="Wang Q."/>
            <person name="Wei S."/>
            <person name="Zheng Y."/>
            <person name="Lin W."/>
            <person name="Duan Y."/>
            <person name="Cao H."/>
            <person name="Xiong S."/>
            <person name="Wang X."/>
            <person name="Wei L."/>
            <person name="Li C."/>
            <person name="Ma Q."/>
            <person name="Ju M."/>
            <person name="Zhao R."/>
            <person name="Li G."/>
            <person name="Mu C."/>
            <person name="Tian Q."/>
            <person name="Mei H."/>
            <person name="Zhang T."/>
            <person name="Gao T."/>
            <person name="Zhang H."/>
        </authorList>
    </citation>
    <scope>NUCLEOTIDE SEQUENCE</scope>
    <source>
        <strain evidence="1">G01</strain>
    </source>
</reference>